<keyword evidence="8" id="KW-1185">Reference proteome</keyword>
<dbReference type="GO" id="GO:0060320">
    <property type="term" value="P:rejection of self pollen"/>
    <property type="evidence" value="ECO:0007669"/>
    <property type="project" value="UniProtKB-KW"/>
</dbReference>
<dbReference type="PANTHER" id="PTHR31232">
    <property type="match status" value="1"/>
</dbReference>
<feature type="chain" id="PRO_5025089247" description="S-protein homolog" evidence="6">
    <location>
        <begin position="27"/>
        <end position="142"/>
    </location>
</feature>
<dbReference type="InterPro" id="IPR010264">
    <property type="entry name" value="Self-incomp_S1"/>
</dbReference>
<keyword evidence="4 6" id="KW-0964">Secreted</keyword>
<evidence type="ECO:0000256" key="5">
    <source>
        <dbReference type="ARBA" id="ARBA00022729"/>
    </source>
</evidence>
<keyword evidence="5 6" id="KW-0732">Signal</keyword>
<proteinExistence type="inferred from homology"/>
<keyword evidence="3 6" id="KW-0713">Self-incompatibility</keyword>
<sequence>MYSTMMKTIFTLFITSNMLLQQTTLACFLASKFHIYVINNLPPYTPPLRVHCQSRNDDLGYHDLVDRGQNFTWSFCESFAVNTLYFCHLWWDNKEKSFDAFKSNFHIFRLDTYLWYATKDGIYSNADYSQKVVKKYDWDIIH</sequence>
<gene>
    <name evidence="7" type="ORF">F511_28005</name>
</gene>
<evidence type="ECO:0000256" key="2">
    <source>
        <dbReference type="ARBA" id="ARBA00005581"/>
    </source>
</evidence>
<evidence type="ECO:0000256" key="1">
    <source>
        <dbReference type="ARBA" id="ARBA00004613"/>
    </source>
</evidence>
<feature type="signal peptide" evidence="6">
    <location>
        <begin position="1"/>
        <end position="26"/>
    </location>
</feature>
<dbReference type="PROSITE" id="PS51257">
    <property type="entry name" value="PROKAR_LIPOPROTEIN"/>
    <property type="match status" value="1"/>
</dbReference>
<protein>
    <recommendedName>
        <fullName evidence="6">S-protein homolog</fullName>
    </recommendedName>
</protein>
<name>A0A2Z7C7E8_9LAMI</name>
<evidence type="ECO:0000256" key="6">
    <source>
        <dbReference type="RuleBase" id="RU367044"/>
    </source>
</evidence>
<evidence type="ECO:0000256" key="3">
    <source>
        <dbReference type="ARBA" id="ARBA00022471"/>
    </source>
</evidence>
<dbReference type="EMBL" id="KQ998953">
    <property type="protein sequence ID" value="KZV42804.1"/>
    <property type="molecule type" value="Genomic_DNA"/>
</dbReference>
<dbReference type="Proteomes" id="UP000250235">
    <property type="component" value="Unassembled WGS sequence"/>
</dbReference>
<accession>A0A2Z7C7E8</accession>
<dbReference type="GO" id="GO:0005576">
    <property type="term" value="C:extracellular region"/>
    <property type="evidence" value="ECO:0007669"/>
    <property type="project" value="UniProtKB-SubCell"/>
</dbReference>
<reference evidence="7 8" key="1">
    <citation type="journal article" date="2015" name="Proc. Natl. Acad. Sci. U.S.A.">
        <title>The resurrection genome of Boea hygrometrica: A blueprint for survival of dehydration.</title>
        <authorList>
            <person name="Xiao L."/>
            <person name="Yang G."/>
            <person name="Zhang L."/>
            <person name="Yang X."/>
            <person name="Zhao S."/>
            <person name="Ji Z."/>
            <person name="Zhou Q."/>
            <person name="Hu M."/>
            <person name="Wang Y."/>
            <person name="Chen M."/>
            <person name="Xu Y."/>
            <person name="Jin H."/>
            <person name="Xiao X."/>
            <person name="Hu G."/>
            <person name="Bao F."/>
            <person name="Hu Y."/>
            <person name="Wan P."/>
            <person name="Li L."/>
            <person name="Deng X."/>
            <person name="Kuang T."/>
            <person name="Xiang C."/>
            <person name="Zhu J.K."/>
            <person name="Oliver M.J."/>
            <person name="He Y."/>
        </authorList>
    </citation>
    <scope>NUCLEOTIDE SEQUENCE [LARGE SCALE GENOMIC DNA]</scope>
    <source>
        <strain evidence="8">cv. XS01</strain>
    </source>
</reference>
<organism evidence="7 8">
    <name type="scientific">Dorcoceras hygrometricum</name>
    <dbReference type="NCBI Taxonomy" id="472368"/>
    <lineage>
        <taxon>Eukaryota</taxon>
        <taxon>Viridiplantae</taxon>
        <taxon>Streptophyta</taxon>
        <taxon>Embryophyta</taxon>
        <taxon>Tracheophyta</taxon>
        <taxon>Spermatophyta</taxon>
        <taxon>Magnoliopsida</taxon>
        <taxon>eudicotyledons</taxon>
        <taxon>Gunneridae</taxon>
        <taxon>Pentapetalae</taxon>
        <taxon>asterids</taxon>
        <taxon>lamiids</taxon>
        <taxon>Lamiales</taxon>
        <taxon>Gesneriaceae</taxon>
        <taxon>Didymocarpoideae</taxon>
        <taxon>Trichosporeae</taxon>
        <taxon>Loxocarpinae</taxon>
        <taxon>Dorcoceras</taxon>
    </lineage>
</organism>
<dbReference type="AlphaFoldDB" id="A0A2Z7C7E8"/>
<dbReference type="Pfam" id="PF05938">
    <property type="entry name" value="Self-incomp_S1"/>
    <property type="match status" value="1"/>
</dbReference>
<evidence type="ECO:0000313" key="8">
    <source>
        <dbReference type="Proteomes" id="UP000250235"/>
    </source>
</evidence>
<dbReference type="PANTHER" id="PTHR31232:SF61">
    <property type="entry name" value="S-PROTEIN HOMOLOG"/>
    <property type="match status" value="1"/>
</dbReference>
<comment type="subcellular location">
    <subcellularLocation>
        <location evidence="1 6">Secreted</location>
    </subcellularLocation>
</comment>
<dbReference type="OrthoDB" id="876876at2759"/>
<evidence type="ECO:0000256" key="4">
    <source>
        <dbReference type="ARBA" id="ARBA00022525"/>
    </source>
</evidence>
<comment type="similarity">
    <text evidence="2 6">Belongs to the plant self-incompatibility (S1) protein family.</text>
</comment>
<evidence type="ECO:0000313" key="7">
    <source>
        <dbReference type="EMBL" id="KZV42804.1"/>
    </source>
</evidence>